<evidence type="ECO:0000313" key="5">
    <source>
        <dbReference type="EMBL" id="MFC3052526.1"/>
    </source>
</evidence>
<evidence type="ECO:0000259" key="4">
    <source>
        <dbReference type="PROSITE" id="PS50956"/>
    </source>
</evidence>
<dbReference type="InterPro" id="IPR011008">
    <property type="entry name" value="Dimeric_a/b-barrel"/>
</dbReference>
<dbReference type="InterPro" id="IPR011991">
    <property type="entry name" value="ArsR-like_HTH"/>
</dbReference>
<keyword evidence="2" id="KW-0238">DNA-binding</keyword>
<keyword evidence="1" id="KW-0805">Transcription regulation</keyword>
<dbReference type="InterPro" id="IPR019885">
    <property type="entry name" value="Tscrpt_reg_HTH_AsnC-type_CS"/>
</dbReference>
<dbReference type="RefSeq" id="WP_194213811.1">
    <property type="nucleotide sequence ID" value="NZ_CP061205.1"/>
</dbReference>
<dbReference type="InterPro" id="IPR019888">
    <property type="entry name" value="Tscrpt_reg_AsnC-like"/>
</dbReference>
<reference evidence="6" key="1">
    <citation type="journal article" date="2019" name="Int. J. Syst. Evol. Microbiol.">
        <title>The Global Catalogue of Microorganisms (GCM) 10K type strain sequencing project: providing services to taxonomists for standard genome sequencing and annotation.</title>
        <authorList>
            <consortium name="The Broad Institute Genomics Platform"/>
            <consortium name="The Broad Institute Genome Sequencing Center for Infectious Disease"/>
            <person name="Wu L."/>
            <person name="Ma J."/>
        </authorList>
    </citation>
    <scope>NUCLEOTIDE SEQUENCE [LARGE SCALE GENOMIC DNA]</scope>
    <source>
        <strain evidence="6">KCTC 62164</strain>
    </source>
</reference>
<evidence type="ECO:0000313" key="6">
    <source>
        <dbReference type="Proteomes" id="UP001595444"/>
    </source>
</evidence>
<dbReference type="Pfam" id="PF13412">
    <property type="entry name" value="HTH_24"/>
    <property type="match status" value="1"/>
</dbReference>
<dbReference type="Gene3D" id="1.10.10.10">
    <property type="entry name" value="Winged helix-like DNA-binding domain superfamily/Winged helix DNA-binding domain"/>
    <property type="match status" value="1"/>
</dbReference>
<keyword evidence="6" id="KW-1185">Reference proteome</keyword>
<protein>
    <submittedName>
        <fullName evidence="5">Lrp/AsnC family transcriptional regulator</fullName>
    </submittedName>
</protein>
<evidence type="ECO:0000256" key="2">
    <source>
        <dbReference type="ARBA" id="ARBA00023125"/>
    </source>
</evidence>
<evidence type="ECO:0000256" key="3">
    <source>
        <dbReference type="ARBA" id="ARBA00023163"/>
    </source>
</evidence>
<proteinExistence type="predicted"/>
<dbReference type="Gene3D" id="3.30.70.920">
    <property type="match status" value="1"/>
</dbReference>
<dbReference type="SUPFAM" id="SSF46785">
    <property type="entry name" value="Winged helix' DNA-binding domain"/>
    <property type="match status" value="1"/>
</dbReference>
<keyword evidence="3" id="KW-0804">Transcription</keyword>
<dbReference type="InterPro" id="IPR036390">
    <property type="entry name" value="WH_DNA-bd_sf"/>
</dbReference>
<dbReference type="SUPFAM" id="SSF54909">
    <property type="entry name" value="Dimeric alpha+beta barrel"/>
    <property type="match status" value="1"/>
</dbReference>
<dbReference type="PANTHER" id="PTHR30154">
    <property type="entry name" value="LEUCINE-RESPONSIVE REGULATORY PROTEIN"/>
    <property type="match status" value="1"/>
</dbReference>
<dbReference type="PRINTS" id="PR00033">
    <property type="entry name" value="HTHASNC"/>
</dbReference>
<dbReference type="CDD" id="cd00090">
    <property type="entry name" value="HTH_ARSR"/>
    <property type="match status" value="1"/>
</dbReference>
<sequence length="155" mass="17658">MKNLDKIDIKILQALTRDGRISWRELADEVGLSLTPTLRRVRQMEDNGIIKGYTAELDENKLLGSMAAFISITLDRQVDEILHIFEDNVSKLPEVMSGHLMSGGADYLLHVYVRDLEHYREFLSVLSKVQGIAHIQSSFVLNTFTQRTAPMVTKR</sequence>
<comment type="caution">
    <text evidence="5">The sequence shown here is derived from an EMBL/GenBank/DDBJ whole genome shotgun (WGS) entry which is preliminary data.</text>
</comment>
<dbReference type="EMBL" id="JBHRSL010000010">
    <property type="protein sequence ID" value="MFC3052526.1"/>
    <property type="molecule type" value="Genomic_DNA"/>
</dbReference>
<dbReference type="InterPro" id="IPR000485">
    <property type="entry name" value="AsnC-type_HTH_dom"/>
</dbReference>
<dbReference type="SMART" id="SM00344">
    <property type="entry name" value="HTH_ASNC"/>
    <property type="match status" value="1"/>
</dbReference>
<organism evidence="5 6">
    <name type="scientific">Kordiimonas pumila</name>
    <dbReference type="NCBI Taxonomy" id="2161677"/>
    <lineage>
        <taxon>Bacteria</taxon>
        <taxon>Pseudomonadati</taxon>
        <taxon>Pseudomonadota</taxon>
        <taxon>Alphaproteobacteria</taxon>
        <taxon>Kordiimonadales</taxon>
        <taxon>Kordiimonadaceae</taxon>
        <taxon>Kordiimonas</taxon>
    </lineage>
</organism>
<dbReference type="Proteomes" id="UP001595444">
    <property type="component" value="Unassembled WGS sequence"/>
</dbReference>
<dbReference type="InterPro" id="IPR036388">
    <property type="entry name" value="WH-like_DNA-bd_sf"/>
</dbReference>
<name>A0ABV7D6N8_9PROT</name>
<dbReference type="PROSITE" id="PS50956">
    <property type="entry name" value="HTH_ASNC_2"/>
    <property type="match status" value="1"/>
</dbReference>
<dbReference type="PANTHER" id="PTHR30154:SF34">
    <property type="entry name" value="TRANSCRIPTIONAL REGULATOR AZLB"/>
    <property type="match status" value="1"/>
</dbReference>
<feature type="domain" description="HTH asnC-type" evidence="4">
    <location>
        <begin position="4"/>
        <end position="66"/>
    </location>
</feature>
<gene>
    <name evidence="5" type="ORF">ACFOKA_11490</name>
</gene>
<dbReference type="Pfam" id="PF01037">
    <property type="entry name" value="AsnC_trans_reg"/>
    <property type="match status" value="1"/>
</dbReference>
<dbReference type="InterPro" id="IPR019887">
    <property type="entry name" value="Tscrpt_reg_AsnC/Lrp_C"/>
</dbReference>
<dbReference type="PROSITE" id="PS00519">
    <property type="entry name" value="HTH_ASNC_1"/>
    <property type="match status" value="1"/>
</dbReference>
<evidence type="ECO:0000256" key="1">
    <source>
        <dbReference type="ARBA" id="ARBA00023015"/>
    </source>
</evidence>
<accession>A0ABV7D6N8</accession>